<organism evidence="2 3">
    <name type="scientific">Gimesia panareensis</name>
    <dbReference type="NCBI Taxonomy" id="2527978"/>
    <lineage>
        <taxon>Bacteria</taxon>
        <taxon>Pseudomonadati</taxon>
        <taxon>Planctomycetota</taxon>
        <taxon>Planctomycetia</taxon>
        <taxon>Planctomycetales</taxon>
        <taxon>Planctomycetaceae</taxon>
        <taxon>Gimesia</taxon>
    </lineage>
</organism>
<keyword evidence="1" id="KW-1133">Transmembrane helix</keyword>
<dbReference type="Proteomes" id="UP000320839">
    <property type="component" value="Chromosome"/>
</dbReference>
<evidence type="ECO:0000313" key="2">
    <source>
        <dbReference type="EMBL" id="QDV17529.1"/>
    </source>
</evidence>
<keyword evidence="1" id="KW-0472">Membrane</keyword>
<dbReference type="EMBL" id="CP036317">
    <property type="protein sequence ID" value="QDV17529.1"/>
    <property type="molecule type" value="Genomic_DNA"/>
</dbReference>
<dbReference type="OrthoDB" id="287073at2"/>
<proteinExistence type="predicted"/>
<dbReference type="Pfam" id="PF07332">
    <property type="entry name" value="Phage_holin_3_6"/>
    <property type="match status" value="1"/>
</dbReference>
<keyword evidence="1" id="KW-0812">Transmembrane</keyword>
<feature type="transmembrane region" description="Helical" evidence="1">
    <location>
        <begin position="81"/>
        <end position="105"/>
    </location>
</feature>
<protein>
    <submittedName>
        <fullName evidence="2">Uncharacterized protein</fullName>
    </submittedName>
</protein>
<accession>A0A518FMH9</accession>
<dbReference type="RefSeq" id="WP_145455531.1">
    <property type="nucleotide sequence ID" value="NZ_CP036317.1"/>
</dbReference>
<dbReference type="InterPro" id="IPR009937">
    <property type="entry name" value="Phage_holin_3_6"/>
</dbReference>
<gene>
    <name evidence="2" type="ORF">Pan153_21820</name>
</gene>
<reference evidence="2 3" key="1">
    <citation type="submission" date="2019-02" db="EMBL/GenBank/DDBJ databases">
        <title>Deep-cultivation of Planctomycetes and their phenomic and genomic characterization uncovers novel biology.</title>
        <authorList>
            <person name="Wiegand S."/>
            <person name="Jogler M."/>
            <person name="Boedeker C."/>
            <person name="Pinto D."/>
            <person name="Vollmers J."/>
            <person name="Rivas-Marin E."/>
            <person name="Kohn T."/>
            <person name="Peeters S.H."/>
            <person name="Heuer A."/>
            <person name="Rast P."/>
            <person name="Oberbeckmann S."/>
            <person name="Bunk B."/>
            <person name="Jeske O."/>
            <person name="Meyerdierks A."/>
            <person name="Storesund J.E."/>
            <person name="Kallscheuer N."/>
            <person name="Luecker S."/>
            <person name="Lage O.M."/>
            <person name="Pohl T."/>
            <person name="Merkel B.J."/>
            <person name="Hornburger P."/>
            <person name="Mueller R.-W."/>
            <person name="Bruemmer F."/>
            <person name="Labrenz M."/>
            <person name="Spormann A.M."/>
            <person name="Op den Camp H."/>
            <person name="Overmann J."/>
            <person name="Amann R."/>
            <person name="Jetten M.S.M."/>
            <person name="Mascher T."/>
            <person name="Medema M.H."/>
            <person name="Devos D.P."/>
            <person name="Kaster A.-K."/>
            <person name="Ovreas L."/>
            <person name="Rohde M."/>
            <person name="Galperin M.Y."/>
            <person name="Jogler C."/>
        </authorList>
    </citation>
    <scope>NUCLEOTIDE SEQUENCE [LARGE SCALE GENOMIC DNA]</scope>
    <source>
        <strain evidence="2 3">Pan153</strain>
    </source>
</reference>
<name>A0A518FMH9_9PLAN</name>
<dbReference type="AlphaFoldDB" id="A0A518FMH9"/>
<evidence type="ECO:0000313" key="3">
    <source>
        <dbReference type="Proteomes" id="UP000320839"/>
    </source>
</evidence>
<feature type="transmembrane region" description="Helical" evidence="1">
    <location>
        <begin position="50"/>
        <end position="75"/>
    </location>
</feature>
<evidence type="ECO:0000256" key="1">
    <source>
        <dbReference type="SAM" id="Phobius"/>
    </source>
</evidence>
<sequence>MIRQNTQNQAPDMKEGLGDLAADLISLSELQIELLAVDSRDAVRESVYPGMLLCLGGGLIMGACPVLVFGLAWWLRDVTGLNLAVTCLIVALLALGGAGLLIYFARKGLMRSLGHFKRTRDELRSNTQWIKKILSEKQRYHQTL</sequence>